<gene>
    <name evidence="1" type="ORF">SAMN05444352_12624</name>
</gene>
<dbReference type="STRING" id="1215104.GCA_000730585_01274"/>
<name>A0A239KDI7_9PSED</name>
<dbReference type="RefSeq" id="WP_042128103.1">
    <property type="nucleotide sequence ID" value="NZ_FZOL01000026.1"/>
</dbReference>
<dbReference type="InterPro" id="IPR036895">
    <property type="entry name" value="Uracil-DNA_glycosylase-like_sf"/>
</dbReference>
<accession>A0A239KDI7</accession>
<keyword evidence="2" id="KW-1185">Reference proteome</keyword>
<evidence type="ECO:0000313" key="1">
    <source>
        <dbReference type="EMBL" id="SNT15709.1"/>
    </source>
</evidence>
<dbReference type="OrthoDB" id="9152910at2"/>
<protein>
    <submittedName>
        <fullName evidence="1">Uracil DNA glycosylase superfamily protein</fullName>
    </submittedName>
</protein>
<sequence>MSAHFSRGSRNKVAFVLSCPGRHEEQAKHPAAGVTGSNLNRLLAILGQRLDLQPLERAHVTITNAWDMIEYRQKTFRSEATDAEVMQTDNLHRLADELRHVTELVVFCGCKARLASRELLRLELLPNLKHVAFVDHLGMRGLLTIKSDANGKPIVAATKQKHDGRQDPLSFISAENTTRRLSVVLQRLLDSIQSVNQTSK</sequence>
<organism evidence="1 2">
    <name type="scientific">Pseudomonas japonica</name>
    <dbReference type="NCBI Taxonomy" id="256466"/>
    <lineage>
        <taxon>Bacteria</taxon>
        <taxon>Pseudomonadati</taxon>
        <taxon>Pseudomonadota</taxon>
        <taxon>Gammaproteobacteria</taxon>
        <taxon>Pseudomonadales</taxon>
        <taxon>Pseudomonadaceae</taxon>
        <taxon>Pseudomonas</taxon>
    </lineage>
</organism>
<dbReference type="Gene3D" id="3.40.470.10">
    <property type="entry name" value="Uracil-DNA glycosylase-like domain"/>
    <property type="match status" value="1"/>
</dbReference>
<reference evidence="2" key="1">
    <citation type="submission" date="2017-06" db="EMBL/GenBank/DDBJ databases">
        <authorList>
            <person name="Varghese N."/>
            <person name="Submissions S."/>
        </authorList>
    </citation>
    <scope>NUCLEOTIDE SEQUENCE [LARGE SCALE GENOMIC DNA]</scope>
    <source>
        <strain evidence="2">DSM 22348</strain>
    </source>
</reference>
<evidence type="ECO:0000313" key="2">
    <source>
        <dbReference type="Proteomes" id="UP000198407"/>
    </source>
</evidence>
<proteinExistence type="predicted"/>
<dbReference type="EMBL" id="FZOL01000026">
    <property type="protein sequence ID" value="SNT15709.1"/>
    <property type="molecule type" value="Genomic_DNA"/>
</dbReference>
<dbReference type="Proteomes" id="UP000198407">
    <property type="component" value="Unassembled WGS sequence"/>
</dbReference>
<dbReference type="AlphaFoldDB" id="A0A239KDI7"/>